<dbReference type="GO" id="GO:0003677">
    <property type="term" value="F:DNA binding"/>
    <property type="evidence" value="ECO:0007669"/>
    <property type="project" value="UniProtKB-KW"/>
</dbReference>
<keyword evidence="6" id="KW-1185">Reference proteome</keyword>
<comment type="caution">
    <text evidence="5">The sequence shown here is derived from an EMBL/GenBank/DDBJ whole genome shotgun (WGS) entry which is preliminary data.</text>
</comment>
<dbReference type="InterPro" id="IPR001845">
    <property type="entry name" value="HTH_ArsR_DNA-bd_dom"/>
</dbReference>
<evidence type="ECO:0000313" key="6">
    <source>
        <dbReference type="Proteomes" id="UP000295573"/>
    </source>
</evidence>
<dbReference type="SMART" id="SM00418">
    <property type="entry name" value="HTH_ARSR"/>
    <property type="match status" value="1"/>
</dbReference>
<dbReference type="OrthoDB" id="3460651at2"/>
<dbReference type="EMBL" id="SLWR01000006">
    <property type="protein sequence ID" value="TCO46995.1"/>
    <property type="molecule type" value="Genomic_DNA"/>
</dbReference>
<dbReference type="CDD" id="cd00090">
    <property type="entry name" value="HTH_ARSR"/>
    <property type="match status" value="1"/>
</dbReference>
<dbReference type="AlphaFoldDB" id="A0A4R2IVZ9"/>
<dbReference type="GO" id="GO:0003700">
    <property type="term" value="F:DNA-binding transcription factor activity"/>
    <property type="evidence" value="ECO:0007669"/>
    <property type="project" value="InterPro"/>
</dbReference>
<evidence type="ECO:0000256" key="1">
    <source>
        <dbReference type="ARBA" id="ARBA00023015"/>
    </source>
</evidence>
<accession>A0A4R2IVZ9</accession>
<dbReference type="SUPFAM" id="SSF46785">
    <property type="entry name" value="Winged helix' DNA-binding domain"/>
    <property type="match status" value="1"/>
</dbReference>
<evidence type="ECO:0000256" key="3">
    <source>
        <dbReference type="ARBA" id="ARBA00023163"/>
    </source>
</evidence>
<dbReference type="Proteomes" id="UP000295573">
    <property type="component" value="Unassembled WGS sequence"/>
</dbReference>
<dbReference type="RefSeq" id="WP_132150272.1">
    <property type="nucleotide sequence ID" value="NZ_SLWR01000006.1"/>
</dbReference>
<evidence type="ECO:0000259" key="4">
    <source>
        <dbReference type="SMART" id="SM00418"/>
    </source>
</evidence>
<dbReference type="InterPro" id="IPR011991">
    <property type="entry name" value="ArsR-like_HTH"/>
</dbReference>
<dbReference type="PANTHER" id="PTHR43132">
    <property type="entry name" value="ARSENICAL RESISTANCE OPERON REPRESSOR ARSR-RELATED"/>
    <property type="match status" value="1"/>
</dbReference>
<keyword evidence="3" id="KW-0804">Transcription</keyword>
<keyword evidence="2" id="KW-0238">DNA-binding</keyword>
<name>A0A4R2IVZ9_9ACTN</name>
<evidence type="ECO:0000256" key="2">
    <source>
        <dbReference type="ARBA" id="ARBA00023125"/>
    </source>
</evidence>
<proteinExistence type="predicted"/>
<dbReference type="InterPro" id="IPR036388">
    <property type="entry name" value="WH-like_DNA-bd_sf"/>
</dbReference>
<feature type="domain" description="HTH arsR-type" evidence="4">
    <location>
        <begin position="271"/>
        <end position="343"/>
    </location>
</feature>
<organism evidence="5 6">
    <name type="scientific">Kribbella antiqua</name>
    <dbReference type="NCBI Taxonomy" id="2512217"/>
    <lineage>
        <taxon>Bacteria</taxon>
        <taxon>Bacillati</taxon>
        <taxon>Actinomycetota</taxon>
        <taxon>Actinomycetes</taxon>
        <taxon>Propionibacteriales</taxon>
        <taxon>Kribbellaceae</taxon>
        <taxon>Kribbella</taxon>
    </lineage>
</organism>
<gene>
    <name evidence="5" type="ORF">EV646_106234</name>
</gene>
<dbReference type="PANTHER" id="PTHR43132:SF6">
    <property type="entry name" value="HTH-TYPE TRANSCRIPTIONAL REPRESSOR CZRA"/>
    <property type="match status" value="1"/>
</dbReference>
<dbReference type="InterPro" id="IPR036390">
    <property type="entry name" value="WH_DNA-bd_sf"/>
</dbReference>
<dbReference type="Gene3D" id="1.10.10.10">
    <property type="entry name" value="Winged helix-like DNA-binding domain superfamily/Winged helix DNA-binding domain"/>
    <property type="match status" value="1"/>
</dbReference>
<dbReference type="Pfam" id="PF12840">
    <property type="entry name" value="HTH_20"/>
    <property type="match status" value="1"/>
</dbReference>
<sequence length="344" mass="37926">MAIHLTMTADQLGRSRFAISPAQEVVSTVRLRDAHPARHARTWYARARALMPAGELALLEALVPADHDYAPDFLTPPPARPVATIEEQARIIARTSADDIERQLDIGLHGRPVREDVVALFGDEDTYLRWRRPAPDALERVIAEGPEAVAVAAAKALQLFFELAIEPDWSRTTAVLGDDVRRKSDLLASRGAVAMLNDLGRGMVWDGSGIVLDRPYDVTVDWADDGVLMIPTSTHVGPVQFTVKCPEQPAVVYRSNGIGRLWQRDVQVPNRALADLLGDTRAVLLTELGEHQSTKELSSRLPWSAPTVSYHLQVLLRAGLVGRTRRGNRVVYRRTPVGDSLLEA</sequence>
<dbReference type="InterPro" id="IPR051011">
    <property type="entry name" value="Metal_resp_trans_reg"/>
</dbReference>
<evidence type="ECO:0000313" key="5">
    <source>
        <dbReference type="EMBL" id="TCO46995.1"/>
    </source>
</evidence>
<reference evidence="5 6" key="1">
    <citation type="journal article" date="2015" name="Stand. Genomic Sci.">
        <title>Genomic Encyclopedia of Bacterial and Archaeal Type Strains, Phase III: the genomes of soil and plant-associated and newly described type strains.</title>
        <authorList>
            <person name="Whitman W.B."/>
            <person name="Woyke T."/>
            <person name="Klenk H.P."/>
            <person name="Zhou Y."/>
            <person name="Lilburn T.G."/>
            <person name="Beck B.J."/>
            <person name="De Vos P."/>
            <person name="Vandamme P."/>
            <person name="Eisen J.A."/>
            <person name="Garrity G."/>
            <person name="Hugenholtz P."/>
            <person name="Kyrpides N.C."/>
        </authorList>
    </citation>
    <scope>NUCLEOTIDE SEQUENCE [LARGE SCALE GENOMIC DNA]</scope>
    <source>
        <strain evidence="5 6">VKM Ac-2541</strain>
    </source>
</reference>
<keyword evidence="1" id="KW-0805">Transcription regulation</keyword>
<protein>
    <submittedName>
        <fullName evidence="5">Helix-turn-helix protein</fullName>
    </submittedName>
</protein>